<dbReference type="InterPro" id="IPR036390">
    <property type="entry name" value="WH_DNA-bd_sf"/>
</dbReference>
<dbReference type="Gene3D" id="1.10.10.10">
    <property type="entry name" value="Winged helix-like DNA-binding domain superfamily/Winged helix DNA-binding domain"/>
    <property type="match status" value="1"/>
</dbReference>
<evidence type="ECO:0000313" key="2">
    <source>
        <dbReference type="Proteomes" id="UP000182110"/>
    </source>
</evidence>
<evidence type="ECO:0000313" key="1">
    <source>
        <dbReference type="EMBL" id="CEG32298.1"/>
    </source>
</evidence>
<protein>
    <submittedName>
        <fullName evidence="1">Transcriptional regulator TrmB</fullName>
    </submittedName>
</protein>
<organism evidence="1 2">
    <name type="scientific">Peribacillus simplex</name>
    <dbReference type="NCBI Taxonomy" id="1478"/>
    <lineage>
        <taxon>Bacteria</taxon>
        <taxon>Bacillati</taxon>
        <taxon>Bacillota</taxon>
        <taxon>Bacilli</taxon>
        <taxon>Bacillales</taxon>
        <taxon>Bacillaceae</taxon>
        <taxon>Peribacillus</taxon>
    </lineage>
</organism>
<name>A0AAN2PGU0_9BACI</name>
<dbReference type="AlphaFoldDB" id="A0AAN2PGU0"/>
<dbReference type="SUPFAM" id="SSF46785">
    <property type="entry name" value="Winged helix' DNA-binding domain"/>
    <property type="match status" value="1"/>
</dbReference>
<gene>
    <name evidence="1" type="ORF">BN1180_02455</name>
</gene>
<dbReference type="Proteomes" id="UP000182110">
    <property type="component" value="Unassembled WGS sequence"/>
</dbReference>
<dbReference type="InterPro" id="IPR036388">
    <property type="entry name" value="WH-like_DNA-bd_sf"/>
</dbReference>
<proteinExistence type="predicted"/>
<keyword evidence="2" id="KW-1185">Reference proteome</keyword>
<reference evidence="1 2" key="1">
    <citation type="journal article" date="2014" name="Genome Announc.">
        <title>Genome Sequence of Bacillus simplex Strain P558, Isolated from a Human Fecal Sample.</title>
        <authorList>
            <person name="Croce O."/>
            <person name="Hugon P."/>
            <person name="Lagier J.C."/>
            <person name="Bibi F."/>
            <person name="Robert C."/>
            <person name="Azhar E.I."/>
            <person name="Raoult D."/>
            <person name="Fournier P.E."/>
        </authorList>
    </citation>
    <scope>NUCLEOTIDE SEQUENCE [LARGE SCALE GENOMIC DNA]</scope>
    <source>
        <strain evidence="1 2">P558</strain>
    </source>
</reference>
<dbReference type="EMBL" id="CCXW01000001">
    <property type="protein sequence ID" value="CEG32298.1"/>
    <property type="molecule type" value="Genomic_DNA"/>
</dbReference>
<accession>A0AAN2PGU0</accession>
<sequence length="116" mass="13527">MFISHPKDYNSNKTWGKDEYYIINYSSSGGGDLIRNGPFTAGEYAERLQIRHPLASKHLSGLHKSGAAEFMRKQFVEFTSFAQSHLALNIWFEQYCEIFEERLDSLELYLKKLQKL</sequence>
<comment type="caution">
    <text evidence="1">The sequence shown here is derived from an EMBL/GenBank/DDBJ whole genome shotgun (WGS) entry which is preliminary data.</text>
</comment>